<accession>A0A9Q3JBR0</accession>
<dbReference type="OrthoDB" id="2506909at2759"/>
<reference evidence="1" key="1">
    <citation type="submission" date="2021-03" db="EMBL/GenBank/DDBJ databases">
        <title>Draft genome sequence of rust myrtle Austropuccinia psidii MF-1, a brazilian biotype.</title>
        <authorList>
            <person name="Quecine M.C."/>
            <person name="Pachon D.M.R."/>
            <person name="Bonatelli M.L."/>
            <person name="Correr F.H."/>
            <person name="Franceschini L.M."/>
            <person name="Leite T.F."/>
            <person name="Margarido G.R.A."/>
            <person name="Almeida C.A."/>
            <person name="Ferrarezi J.A."/>
            <person name="Labate C.A."/>
        </authorList>
    </citation>
    <scope>NUCLEOTIDE SEQUENCE</scope>
    <source>
        <strain evidence="1">MF-1</strain>
    </source>
</reference>
<dbReference type="EMBL" id="AVOT02067164">
    <property type="protein sequence ID" value="MBW0558790.1"/>
    <property type="molecule type" value="Genomic_DNA"/>
</dbReference>
<protein>
    <submittedName>
        <fullName evidence="1">Uncharacterized protein</fullName>
    </submittedName>
</protein>
<dbReference type="AlphaFoldDB" id="A0A9Q3JBR0"/>
<keyword evidence="2" id="KW-1185">Reference proteome</keyword>
<organism evidence="1 2">
    <name type="scientific">Austropuccinia psidii MF-1</name>
    <dbReference type="NCBI Taxonomy" id="1389203"/>
    <lineage>
        <taxon>Eukaryota</taxon>
        <taxon>Fungi</taxon>
        <taxon>Dikarya</taxon>
        <taxon>Basidiomycota</taxon>
        <taxon>Pucciniomycotina</taxon>
        <taxon>Pucciniomycetes</taxon>
        <taxon>Pucciniales</taxon>
        <taxon>Sphaerophragmiaceae</taxon>
        <taxon>Austropuccinia</taxon>
    </lineage>
</organism>
<evidence type="ECO:0000313" key="2">
    <source>
        <dbReference type="Proteomes" id="UP000765509"/>
    </source>
</evidence>
<dbReference type="PANTHER" id="PTHR46579">
    <property type="entry name" value="F5/8 TYPE C DOMAIN-CONTAINING PROTEIN-RELATED"/>
    <property type="match status" value="1"/>
</dbReference>
<comment type="caution">
    <text evidence="1">The sequence shown here is derived from an EMBL/GenBank/DDBJ whole genome shotgun (WGS) entry which is preliminary data.</text>
</comment>
<dbReference type="Proteomes" id="UP000765509">
    <property type="component" value="Unassembled WGS sequence"/>
</dbReference>
<sequence length="510" mass="59193">MSCRVHRMQSPVTRSVRPCVTERTIKRHLHLQTFKREVLTSTLISSQKSSINFNPSSKVEISQDWFTLGLSLIVYLHVIANLSQNETNICLRSIKLMMQNLNTSDLPCRRKLIQKFPIDVQSSLSWLKIQPCIKKTLCCPNCFKLFDSTNIPTNRLCNYQETNQSNQCFSALFTNDGKPIRQYYTQSFKSWLKEFLMRDGIEELLLLSTKLKPNKYPEKNHSSLWQGHLWTSFKNQKTEVFTSGYGNLMFAMFVDWFNPLGNKASGKHKSVGVIILFCLSLPPSHRYRLNDLFLAGITPGPSEPTVLQMNNTIGPLVVELLDLWENGLFTPTPHVPKGRLIKAALVAVVCDLPAVCKLIGYASHSARNFCSFCYLKKNDNHCLNYQAWRMRHLEGHRKESNAWKEAHTKSQRKELFDSNGVQWSILNELSYWDPTQMTVVEPMHCMSGMLEWHSRKAWQLDLVAATIKNQKSIINTNNNQIEREDFSMKMIMKWKTWRKQSREEMRIWIS</sequence>
<evidence type="ECO:0000313" key="1">
    <source>
        <dbReference type="EMBL" id="MBW0558790.1"/>
    </source>
</evidence>
<name>A0A9Q3JBR0_9BASI</name>
<gene>
    <name evidence="1" type="ORF">O181_098505</name>
</gene>
<dbReference type="Pfam" id="PF02992">
    <property type="entry name" value="Transposase_21"/>
    <property type="match status" value="1"/>
</dbReference>
<proteinExistence type="predicted"/>
<dbReference type="InterPro" id="IPR004242">
    <property type="entry name" value="Transposase_21"/>
</dbReference>
<dbReference type="PANTHER" id="PTHR46579:SF2">
    <property type="entry name" value="C2H2-TYPE DOMAIN-CONTAINING PROTEIN"/>
    <property type="match status" value="1"/>
</dbReference>